<organism evidence="2 3">
    <name type="scientific">Maledivibacter halophilus</name>
    <dbReference type="NCBI Taxonomy" id="36842"/>
    <lineage>
        <taxon>Bacteria</taxon>
        <taxon>Bacillati</taxon>
        <taxon>Bacillota</taxon>
        <taxon>Clostridia</taxon>
        <taxon>Peptostreptococcales</taxon>
        <taxon>Caminicellaceae</taxon>
        <taxon>Maledivibacter</taxon>
    </lineage>
</organism>
<evidence type="ECO:0000313" key="3">
    <source>
        <dbReference type="Proteomes" id="UP000190285"/>
    </source>
</evidence>
<keyword evidence="3" id="KW-1185">Reference proteome</keyword>
<dbReference type="AlphaFoldDB" id="A0A1T5LDY3"/>
<gene>
    <name evidence="2" type="ORF">SAMN02194393_02830</name>
</gene>
<dbReference type="Proteomes" id="UP000190285">
    <property type="component" value="Unassembled WGS sequence"/>
</dbReference>
<reference evidence="2 3" key="1">
    <citation type="submission" date="2017-02" db="EMBL/GenBank/DDBJ databases">
        <authorList>
            <person name="Peterson S.W."/>
        </authorList>
    </citation>
    <scope>NUCLEOTIDE SEQUENCE [LARGE SCALE GENOMIC DNA]</scope>
    <source>
        <strain evidence="2 3">M1</strain>
    </source>
</reference>
<feature type="compositionally biased region" description="Basic and acidic residues" evidence="1">
    <location>
        <begin position="76"/>
        <end position="94"/>
    </location>
</feature>
<feature type="region of interest" description="Disordered" evidence="1">
    <location>
        <begin position="29"/>
        <end position="94"/>
    </location>
</feature>
<name>A0A1T5LDY3_9FIRM</name>
<sequence length="94" mass="10916">MPIRPIDMQVLMPKSQDISKISQVMANKSENIVQQANNKNKKMEKEKLKKVNTTDKKENPLLKNNDKNNSSNKCLYNKEKKTEIRNSSKIDIKL</sequence>
<dbReference type="RefSeq" id="WP_079492428.1">
    <property type="nucleotide sequence ID" value="NZ_FUZT01000006.1"/>
</dbReference>
<accession>A0A1T5LDY3</accession>
<dbReference type="OrthoDB" id="1958101at2"/>
<feature type="compositionally biased region" description="Basic and acidic residues" evidence="1">
    <location>
        <begin position="41"/>
        <end position="66"/>
    </location>
</feature>
<proteinExistence type="predicted"/>
<evidence type="ECO:0000256" key="1">
    <source>
        <dbReference type="SAM" id="MobiDB-lite"/>
    </source>
</evidence>
<evidence type="ECO:0000313" key="2">
    <source>
        <dbReference type="EMBL" id="SKC74201.1"/>
    </source>
</evidence>
<protein>
    <submittedName>
        <fullName evidence="2">Uncharacterized protein</fullName>
    </submittedName>
</protein>
<dbReference type="EMBL" id="FUZT01000006">
    <property type="protein sequence ID" value="SKC74201.1"/>
    <property type="molecule type" value="Genomic_DNA"/>
</dbReference>
<dbReference type="STRING" id="36842.SAMN02194393_02830"/>